<organism evidence="6 7">
    <name type="scientific">Clostridium isatidis</name>
    <dbReference type="NCBI Taxonomy" id="182773"/>
    <lineage>
        <taxon>Bacteria</taxon>
        <taxon>Bacillati</taxon>
        <taxon>Bacillota</taxon>
        <taxon>Clostridia</taxon>
        <taxon>Eubacteriales</taxon>
        <taxon>Clostridiaceae</taxon>
        <taxon>Clostridium</taxon>
    </lineage>
</organism>
<accession>A0A343JDE6</accession>
<evidence type="ECO:0000256" key="2">
    <source>
        <dbReference type="ARBA" id="ARBA00022676"/>
    </source>
</evidence>
<feature type="transmembrane region" description="Helical" evidence="4">
    <location>
        <begin position="305"/>
        <end position="327"/>
    </location>
</feature>
<dbReference type="SUPFAM" id="SSF53448">
    <property type="entry name" value="Nucleotide-diphospho-sugar transferases"/>
    <property type="match status" value="1"/>
</dbReference>
<dbReference type="InterPro" id="IPR029044">
    <property type="entry name" value="Nucleotide-diphossugar_trans"/>
</dbReference>
<reference evidence="6 7" key="1">
    <citation type="submission" date="2016-08" db="EMBL/GenBank/DDBJ databases">
        <title>Complete Genome Sequence Of The Indigo Reducing Clostridium isatidis DSM15098.</title>
        <authorList>
            <person name="Little G.T."/>
            <person name="Minton N.P."/>
        </authorList>
    </citation>
    <scope>NUCLEOTIDE SEQUENCE [LARGE SCALE GENOMIC DNA]</scope>
    <source>
        <strain evidence="6 7">DSM 15098</strain>
    </source>
</reference>
<evidence type="ECO:0000313" key="6">
    <source>
        <dbReference type="EMBL" id="ASW43554.1"/>
    </source>
</evidence>
<dbReference type="EMBL" id="CP016786">
    <property type="protein sequence ID" value="ASW43554.1"/>
    <property type="molecule type" value="Genomic_DNA"/>
</dbReference>
<keyword evidence="3 6" id="KW-0808">Transferase</keyword>
<dbReference type="Gene3D" id="3.90.550.10">
    <property type="entry name" value="Spore Coat Polysaccharide Biosynthesis Protein SpsA, Chain A"/>
    <property type="match status" value="1"/>
</dbReference>
<evidence type="ECO:0000256" key="1">
    <source>
        <dbReference type="ARBA" id="ARBA00006739"/>
    </source>
</evidence>
<keyword evidence="4" id="KW-0472">Membrane</keyword>
<evidence type="ECO:0000256" key="3">
    <source>
        <dbReference type="ARBA" id="ARBA00022679"/>
    </source>
</evidence>
<keyword evidence="7" id="KW-1185">Reference proteome</keyword>
<name>A0A343JDE6_9CLOT</name>
<dbReference type="PANTHER" id="PTHR43630">
    <property type="entry name" value="POLY-BETA-1,6-N-ACETYL-D-GLUCOSAMINE SYNTHASE"/>
    <property type="match status" value="1"/>
</dbReference>
<gene>
    <name evidence="6" type="ORF">BEN51_08680</name>
</gene>
<evidence type="ECO:0000256" key="4">
    <source>
        <dbReference type="SAM" id="Phobius"/>
    </source>
</evidence>
<feature type="transmembrane region" description="Helical" evidence="4">
    <location>
        <begin position="248"/>
        <end position="269"/>
    </location>
</feature>
<dbReference type="InterPro" id="IPR001173">
    <property type="entry name" value="Glyco_trans_2-like"/>
</dbReference>
<keyword evidence="2" id="KW-0328">Glycosyltransferase</keyword>
<protein>
    <submittedName>
        <fullName evidence="6">Glycosyltransferase</fullName>
    </submittedName>
</protein>
<feature type="transmembrane region" description="Helical" evidence="4">
    <location>
        <begin position="276"/>
        <end position="293"/>
    </location>
</feature>
<proteinExistence type="inferred from homology"/>
<dbReference type="AlphaFoldDB" id="A0A343JDE6"/>
<dbReference type="PANTHER" id="PTHR43630:SF1">
    <property type="entry name" value="POLY-BETA-1,6-N-ACETYL-D-GLUCOSAMINE SYNTHASE"/>
    <property type="match status" value="1"/>
</dbReference>
<comment type="similarity">
    <text evidence="1">Belongs to the glycosyltransferase 2 family.</text>
</comment>
<dbReference type="CDD" id="cd02525">
    <property type="entry name" value="Succinoglycan_BP_ExoA"/>
    <property type="match status" value="1"/>
</dbReference>
<dbReference type="KEGG" id="cia:BEN51_08680"/>
<dbReference type="OrthoDB" id="9766971at2"/>
<dbReference type="GO" id="GO:0016757">
    <property type="term" value="F:glycosyltransferase activity"/>
    <property type="evidence" value="ECO:0007669"/>
    <property type="project" value="UniProtKB-KW"/>
</dbReference>
<dbReference type="RefSeq" id="WP_119865688.1">
    <property type="nucleotide sequence ID" value="NZ_CP016786.1"/>
</dbReference>
<evidence type="ECO:0000259" key="5">
    <source>
        <dbReference type="Pfam" id="PF00535"/>
    </source>
</evidence>
<sequence length="337" mass="38406">MKREKLVTFIVVAYNAGDKLKSLIKDIKSQSYAHNLIEIILVDSSSSDNTKKVMLEFSRSNHDFKRIIVLDNLKKVLPSGWNVALKEAEGDIILRVDAHSSLPHDFIEKNVKHINKGEKIVGGHRISIIDEDNSWQKVLLAAEKSLFGSGIAAYRRSEKEGYVSTLAHAAYSKEVFDAVGPYNERLFRTEDNEMHYRMREKGYKFYFNPEIISYHHARNDFKKMCRQKYLNGYWIGLTMSVCPKCFSIYHFAPLAFVCGLIVFSILALFTGVDLPLILLTGSYLFVNLLISLVEIVKSKFMLQMFALPFILLALHINYGIGTLVGLIKIPAFLKNNI</sequence>
<dbReference type="Proteomes" id="UP000264883">
    <property type="component" value="Chromosome"/>
</dbReference>
<keyword evidence="4" id="KW-0812">Transmembrane</keyword>
<keyword evidence="4" id="KW-1133">Transmembrane helix</keyword>
<dbReference type="Pfam" id="PF00535">
    <property type="entry name" value="Glycos_transf_2"/>
    <property type="match status" value="1"/>
</dbReference>
<feature type="domain" description="Glycosyltransferase 2-like" evidence="5">
    <location>
        <begin position="9"/>
        <end position="178"/>
    </location>
</feature>
<evidence type="ECO:0000313" key="7">
    <source>
        <dbReference type="Proteomes" id="UP000264883"/>
    </source>
</evidence>